<evidence type="ECO:0000256" key="2">
    <source>
        <dbReference type="SAM" id="SignalP"/>
    </source>
</evidence>
<feature type="chain" id="PRO_5035426317" description="Effector 5" evidence="2">
    <location>
        <begin position="20"/>
        <end position="339"/>
    </location>
</feature>
<comment type="caution">
    <text evidence="3">The sequence shown here is derived from an EMBL/GenBank/DDBJ whole genome shotgun (WGS) entry which is preliminary data.</text>
</comment>
<dbReference type="EMBL" id="JAGMVJ010000021">
    <property type="protein sequence ID" value="KAH7074131.1"/>
    <property type="molecule type" value="Genomic_DNA"/>
</dbReference>
<keyword evidence="4" id="KW-1185">Reference proteome</keyword>
<protein>
    <recommendedName>
        <fullName evidence="5">Effector 5</fullName>
    </recommendedName>
</protein>
<dbReference type="Proteomes" id="UP000813461">
    <property type="component" value="Unassembled WGS sequence"/>
</dbReference>
<dbReference type="OrthoDB" id="5320938at2759"/>
<accession>A0A8K0QXU7</accession>
<feature type="signal peptide" evidence="2">
    <location>
        <begin position="1"/>
        <end position="19"/>
    </location>
</feature>
<reference evidence="3" key="1">
    <citation type="journal article" date="2021" name="Nat. Commun.">
        <title>Genetic determinants of endophytism in the Arabidopsis root mycobiome.</title>
        <authorList>
            <person name="Mesny F."/>
            <person name="Miyauchi S."/>
            <person name="Thiergart T."/>
            <person name="Pickel B."/>
            <person name="Atanasova L."/>
            <person name="Karlsson M."/>
            <person name="Huettel B."/>
            <person name="Barry K.W."/>
            <person name="Haridas S."/>
            <person name="Chen C."/>
            <person name="Bauer D."/>
            <person name="Andreopoulos W."/>
            <person name="Pangilinan J."/>
            <person name="LaButti K."/>
            <person name="Riley R."/>
            <person name="Lipzen A."/>
            <person name="Clum A."/>
            <person name="Drula E."/>
            <person name="Henrissat B."/>
            <person name="Kohler A."/>
            <person name="Grigoriev I.V."/>
            <person name="Martin F.M."/>
            <person name="Hacquard S."/>
        </authorList>
    </citation>
    <scope>NUCLEOTIDE SEQUENCE</scope>
    <source>
        <strain evidence="3">MPI-SDFR-AT-0120</strain>
    </source>
</reference>
<evidence type="ECO:0000256" key="1">
    <source>
        <dbReference type="SAM" id="MobiDB-lite"/>
    </source>
</evidence>
<feature type="compositionally biased region" description="Low complexity" evidence="1">
    <location>
        <begin position="72"/>
        <end position="86"/>
    </location>
</feature>
<evidence type="ECO:0008006" key="5">
    <source>
        <dbReference type="Google" id="ProtNLM"/>
    </source>
</evidence>
<sequence>MRCSSAVVLSTLAVGQAAAANLHNRHSSFHARREASKREANNAVNWDAVAYDLKDVKWDEINWSSVFASSQAAAPTPTPQAQKPSPVAASPTPEAKKPTPSPVVQVAAKPVESSKAAAPSPKVETNNVISDIVSDVFAGVASIANAIGAQTGVNSKTNNGGIWIGTDSDWQMEVTNGGSKQAVFYCWKANGFSGMSINKNVPEISVGLKPGQKVDLSFAAGVPAACAPATDSSKLALFGGLHETWAEVTFGKDGAFDVSRNVNMRGCNISMKGSKCTSDMNTCVFKCKDTSVESCETGYTLDNCDASNGGGGGYDPVMAGVGGGCAMGSSGEKIKVSFS</sequence>
<organism evidence="3 4">
    <name type="scientific">Paraphoma chrysanthemicola</name>
    <dbReference type="NCBI Taxonomy" id="798071"/>
    <lineage>
        <taxon>Eukaryota</taxon>
        <taxon>Fungi</taxon>
        <taxon>Dikarya</taxon>
        <taxon>Ascomycota</taxon>
        <taxon>Pezizomycotina</taxon>
        <taxon>Dothideomycetes</taxon>
        <taxon>Pleosporomycetidae</taxon>
        <taxon>Pleosporales</taxon>
        <taxon>Pleosporineae</taxon>
        <taxon>Phaeosphaeriaceae</taxon>
        <taxon>Paraphoma</taxon>
    </lineage>
</organism>
<feature type="region of interest" description="Disordered" evidence="1">
    <location>
        <begin position="72"/>
        <end position="103"/>
    </location>
</feature>
<dbReference type="AlphaFoldDB" id="A0A8K0QXU7"/>
<evidence type="ECO:0000313" key="4">
    <source>
        <dbReference type="Proteomes" id="UP000813461"/>
    </source>
</evidence>
<name>A0A8K0QXU7_9PLEO</name>
<gene>
    <name evidence="3" type="ORF">FB567DRAFT_479596</name>
</gene>
<proteinExistence type="predicted"/>
<evidence type="ECO:0000313" key="3">
    <source>
        <dbReference type="EMBL" id="KAH7074131.1"/>
    </source>
</evidence>
<keyword evidence="2" id="KW-0732">Signal</keyword>